<dbReference type="Pfam" id="PF02391">
    <property type="entry name" value="MoaE"/>
    <property type="match status" value="1"/>
</dbReference>
<dbReference type="InterPro" id="IPR003448">
    <property type="entry name" value="Mopterin_biosynth_MoaE"/>
</dbReference>
<evidence type="ECO:0000256" key="2">
    <source>
        <dbReference type="ARBA" id="ARBA00005426"/>
    </source>
</evidence>
<comment type="caution">
    <text evidence="12">The sequence shown here is derived from an EMBL/GenBank/DDBJ whole genome shotgun (WGS) entry which is preliminary data.</text>
</comment>
<evidence type="ECO:0000256" key="4">
    <source>
        <dbReference type="ARBA" id="ARBA00013858"/>
    </source>
</evidence>
<comment type="pathway">
    <text evidence="1">Cofactor biosynthesis; molybdopterin biosynthesis.</text>
</comment>
<dbReference type="Gene3D" id="3.90.1170.40">
    <property type="entry name" value="Molybdopterin biosynthesis MoaE subunit"/>
    <property type="match status" value="1"/>
</dbReference>
<organism evidence="12 13">
    <name type="scientific">Moraxella catarrhalis</name>
    <name type="common">Branhamella catarrhalis</name>
    <dbReference type="NCBI Taxonomy" id="480"/>
    <lineage>
        <taxon>Bacteria</taxon>
        <taxon>Pseudomonadati</taxon>
        <taxon>Pseudomonadota</taxon>
        <taxon>Gammaproteobacteria</taxon>
        <taxon>Moraxellales</taxon>
        <taxon>Moraxellaceae</taxon>
        <taxon>Moraxella</taxon>
    </lineage>
</organism>
<evidence type="ECO:0000256" key="5">
    <source>
        <dbReference type="ARBA" id="ARBA00023150"/>
    </source>
</evidence>
<reference evidence="12 13" key="1">
    <citation type="journal article" date="2016" name="Genome Biol. Evol.">
        <title>Comparative Genomic Analyses of the Moraxella catarrhalis Serosensitive and Seroresistant Lineages Demonstrate Their Independent Evolution.</title>
        <authorList>
            <person name="Earl J.P."/>
            <person name="de Vries S.P."/>
            <person name="Ahmed A."/>
            <person name="Powell E."/>
            <person name="Schultz M.P."/>
            <person name="Hermans P.W."/>
            <person name="Hill D.J."/>
            <person name="Zhou Z."/>
            <person name="Constantinidou C.I."/>
            <person name="Hu F.Z."/>
            <person name="Bootsma H.J."/>
            <person name="Ehrlich G.D."/>
        </authorList>
    </citation>
    <scope>NUCLEOTIDE SEQUENCE [LARGE SCALE GENOMIC DNA]</scope>
    <source>
        <strain evidence="12 13">F23</strain>
    </source>
</reference>
<dbReference type="GO" id="GO:0030366">
    <property type="term" value="F:molybdopterin synthase activity"/>
    <property type="evidence" value="ECO:0007669"/>
    <property type="project" value="UniProtKB-EC"/>
</dbReference>
<evidence type="ECO:0000256" key="1">
    <source>
        <dbReference type="ARBA" id="ARBA00005046"/>
    </source>
</evidence>
<comment type="subunit">
    <text evidence="6">Heterotetramer of 2 MoaD subunits and 2 MoaE subunits. Also stable as homodimer. The enzyme changes between these two forms during catalysis.</text>
</comment>
<dbReference type="RefSeq" id="WP_064602270.1">
    <property type="nucleotide sequence ID" value="NZ_JAABLD010000008.1"/>
</dbReference>
<evidence type="ECO:0000256" key="9">
    <source>
        <dbReference type="ARBA" id="ARBA00030781"/>
    </source>
</evidence>
<dbReference type="EC" id="2.8.1.12" evidence="3"/>
<dbReference type="GO" id="GO:0006777">
    <property type="term" value="P:Mo-molybdopterin cofactor biosynthetic process"/>
    <property type="evidence" value="ECO:0007669"/>
    <property type="project" value="UniProtKB-KW"/>
</dbReference>
<comment type="similarity">
    <text evidence="2">Belongs to the MoaE family.</text>
</comment>
<evidence type="ECO:0000256" key="6">
    <source>
        <dbReference type="ARBA" id="ARBA00026066"/>
    </source>
</evidence>
<evidence type="ECO:0000313" key="13">
    <source>
        <dbReference type="Proteomes" id="UP000078295"/>
    </source>
</evidence>
<evidence type="ECO:0000256" key="11">
    <source>
        <dbReference type="ARBA" id="ARBA00049878"/>
    </source>
</evidence>
<dbReference type="OrthoDB" id="9803224at2"/>
<dbReference type="CDD" id="cd00756">
    <property type="entry name" value="MoaE"/>
    <property type="match status" value="1"/>
</dbReference>
<evidence type="ECO:0000313" key="12">
    <source>
        <dbReference type="EMBL" id="OAV27132.1"/>
    </source>
</evidence>
<comment type="catalytic activity">
    <reaction evidence="11">
        <text>2 [molybdopterin-synthase sulfur-carrier protein]-C-terminal-Gly-aminoethanethioate + cyclic pyranopterin phosphate + H2O = molybdopterin + 2 [molybdopterin-synthase sulfur-carrier protein]-C-terminal Gly-Gly + 2 H(+)</text>
        <dbReference type="Rhea" id="RHEA:26333"/>
        <dbReference type="Rhea" id="RHEA-COMP:12202"/>
        <dbReference type="Rhea" id="RHEA-COMP:19907"/>
        <dbReference type="ChEBI" id="CHEBI:15377"/>
        <dbReference type="ChEBI" id="CHEBI:15378"/>
        <dbReference type="ChEBI" id="CHEBI:58698"/>
        <dbReference type="ChEBI" id="CHEBI:59648"/>
        <dbReference type="ChEBI" id="CHEBI:90778"/>
        <dbReference type="ChEBI" id="CHEBI:232372"/>
        <dbReference type="EC" id="2.8.1.12"/>
    </reaction>
</comment>
<gene>
    <name evidence="12" type="ORF">AO370_0323</name>
</gene>
<sequence length="164" mass="18447">MAQKLHQGSSKISLSHEAAYHVAITDGFALLDTSIDEKKLKKGLLDDRCGALVTFEGWVRNHNNSRPVEKLTYYGYEALALNQGKLLISEACQRFKIENAIAMHRIGDLNIGDMAVWIGVVSAHRHSAFDACRWLLDTIKADIPVWKQEFYTDSNQSLWLSNNG</sequence>
<dbReference type="PANTHER" id="PTHR23404">
    <property type="entry name" value="MOLYBDOPTERIN SYNTHASE RELATED"/>
    <property type="match status" value="1"/>
</dbReference>
<accession>A0A198XJI5</accession>
<protein>
    <recommendedName>
        <fullName evidence="4">Molybdopterin synthase catalytic subunit</fullName>
        <ecNumber evidence="3">2.8.1.12</ecNumber>
    </recommendedName>
    <alternativeName>
        <fullName evidence="9">MPT synthase subunit 2</fullName>
    </alternativeName>
    <alternativeName>
        <fullName evidence="7">Molybdenum cofactor biosynthesis protein E</fullName>
    </alternativeName>
    <alternativeName>
        <fullName evidence="8">Molybdopterin-converting factor large subunit</fullName>
    </alternativeName>
    <alternativeName>
        <fullName evidence="10">Molybdopterin-converting factor subunit 2</fullName>
    </alternativeName>
</protein>
<evidence type="ECO:0000256" key="7">
    <source>
        <dbReference type="ARBA" id="ARBA00029745"/>
    </source>
</evidence>
<name>A0A198XJI5_MORCA</name>
<keyword evidence="5" id="KW-0501">Molybdenum cofactor biosynthesis</keyword>
<dbReference type="Proteomes" id="UP000078295">
    <property type="component" value="Unassembled WGS sequence"/>
</dbReference>
<evidence type="ECO:0000256" key="10">
    <source>
        <dbReference type="ARBA" id="ARBA00032474"/>
    </source>
</evidence>
<dbReference type="InterPro" id="IPR036563">
    <property type="entry name" value="MoaE_sf"/>
</dbReference>
<evidence type="ECO:0000256" key="3">
    <source>
        <dbReference type="ARBA" id="ARBA00011950"/>
    </source>
</evidence>
<evidence type="ECO:0000256" key="8">
    <source>
        <dbReference type="ARBA" id="ARBA00030407"/>
    </source>
</evidence>
<dbReference type="SUPFAM" id="SSF54690">
    <property type="entry name" value="Molybdopterin synthase subunit MoaE"/>
    <property type="match status" value="1"/>
</dbReference>
<dbReference type="EMBL" id="LXHQ01000015">
    <property type="protein sequence ID" value="OAV27132.1"/>
    <property type="molecule type" value="Genomic_DNA"/>
</dbReference>
<dbReference type="AlphaFoldDB" id="A0A198XJI5"/>
<proteinExistence type="inferred from homology"/>